<dbReference type="AlphaFoldDB" id="A0A9X6PN37"/>
<dbReference type="EMBL" id="NFEH01000124">
    <property type="protein sequence ID" value="OTZ67074.1"/>
    <property type="molecule type" value="Genomic_DNA"/>
</dbReference>
<dbReference type="InterPro" id="IPR011646">
    <property type="entry name" value="KAP_P-loop"/>
</dbReference>
<evidence type="ECO:0000313" key="3">
    <source>
        <dbReference type="EMBL" id="OTZ67074.1"/>
    </source>
</evidence>
<comment type="caution">
    <text evidence="3">The sequence shown here is derived from an EMBL/GenBank/DDBJ whole genome shotgun (WGS) entry which is preliminary data.</text>
</comment>
<reference evidence="3 4" key="1">
    <citation type="submission" date="2016-10" db="EMBL/GenBank/DDBJ databases">
        <title>Comparative genomics of Bacillus thuringiensis reveals a path to pathogens against multiple invertebrate hosts.</title>
        <authorList>
            <person name="Zheng J."/>
            <person name="Gao Q."/>
            <person name="Liu H."/>
            <person name="Peng D."/>
            <person name="Ruan L."/>
            <person name="Sun M."/>
        </authorList>
    </citation>
    <scope>NUCLEOTIDE SEQUENCE [LARGE SCALE GENOMIC DNA]</scope>
    <source>
        <strain evidence="3">BGSC 4W1</strain>
    </source>
</reference>
<dbReference type="Proteomes" id="UP000195087">
    <property type="component" value="Unassembled WGS sequence"/>
</dbReference>
<keyword evidence="1" id="KW-0472">Membrane</keyword>
<feature type="domain" description="KAP NTPase" evidence="2">
    <location>
        <begin position="101"/>
        <end position="310"/>
    </location>
</feature>
<keyword evidence="1" id="KW-0812">Transmembrane</keyword>
<sequence length="637" mass="75163">MNRHCNKTKEYLKKTFVILLVFILLFNITVIKNLIKEILIFIQGFELINFELMQIKNYYFSLRKYALTGLVFCVISFLGVNLYLHIRNYFKNPKRFELNSFEESLNKYITDKPNGKGYLVTGEWGSGKTHIVTDFFDKYYKFSNKSVYRISCFGLDSRKLILDEIKNQIEVNDNSLFNWIQYVPVIGKPLFSMLKGSYSLNSIPKGSIFIFDDFERITSLGIDQTGKMQESYKKKHFMLQSSINTSEFKDINDEFKKIENAFKKYDENNRVISITDNLQKYNVATGLVNELIENYKIKVIIICNVDILGYSFVDKVFRGKLDCITFNQSINKNSISNIFNSEFNNQVFSNTDDKELISHVLNHLVLDFEKVWSSNGNSNLREIKSVAQAFLDTANIISSKVNLNENYLFSLFYNIYIVKVLRDRKELENLDHFLIGGNLAFFLKLYEKHPLFDSLKSSDYFYRLKWTGIPIAGFWMLNIKKPDNINNLMRYYMKYEYNDLETALLKPDLHSDVRNFGEGKVLLEHLMYSIKTESWNHQEERTNHLDNLNTYIKDNIKFIIDYNHNPGQSIEEKVRNLLVRMNSYFRGAYNPSALEKWWAVIYEYSKVESIPEEENIFIIELYNQFVLNNNTREEELV</sequence>
<name>A0A9X6PN37_BACUK</name>
<feature type="transmembrane region" description="Helical" evidence="1">
    <location>
        <begin position="16"/>
        <end position="35"/>
    </location>
</feature>
<proteinExistence type="predicted"/>
<organism evidence="3 4">
    <name type="scientific">Bacillus thuringiensis serovar kumamotoensis</name>
    <dbReference type="NCBI Taxonomy" id="132267"/>
    <lineage>
        <taxon>Bacteria</taxon>
        <taxon>Bacillati</taxon>
        <taxon>Bacillota</taxon>
        <taxon>Bacilli</taxon>
        <taxon>Bacillales</taxon>
        <taxon>Bacillaceae</taxon>
        <taxon>Bacillus</taxon>
        <taxon>Bacillus cereus group</taxon>
    </lineage>
</organism>
<dbReference type="InterPro" id="IPR027417">
    <property type="entry name" value="P-loop_NTPase"/>
</dbReference>
<dbReference type="Pfam" id="PF07693">
    <property type="entry name" value="KAP_NTPase"/>
    <property type="match status" value="1"/>
</dbReference>
<dbReference type="RefSeq" id="WP_086392675.1">
    <property type="nucleotide sequence ID" value="NZ_NFEH01000124.1"/>
</dbReference>
<protein>
    <recommendedName>
        <fullName evidence="2">KAP NTPase domain-containing protein</fullName>
    </recommendedName>
</protein>
<evidence type="ECO:0000256" key="1">
    <source>
        <dbReference type="SAM" id="Phobius"/>
    </source>
</evidence>
<evidence type="ECO:0000259" key="2">
    <source>
        <dbReference type="Pfam" id="PF07693"/>
    </source>
</evidence>
<dbReference type="Gene3D" id="3.40.50.300">
    <property type="entry name" value="P-loop containing nucleotide triphosphate hydrolases"/>
    <property type="match status" value="1"/>
</dbReference>
<evidence type="ECO:0000313" key="4">
    <source>
        <dbReference type="Proteomes" id="UP000195087"/>
    </source>
</evidence>
<accession>A0A9X6PN37</accession>
<keyword evidence="1" id="KW-1133">Transmembrane helix</keyword>
<feature type="transmembrane region" description="Helical" evidence="1">
    <location>
        <begin position="65"/>
        <end position="86"/>
    </location>
</feature>
<gene>
    <name evidence="3" type="ORF">BK769_30955</name>
</gene>
<dbReference type="SUPFAM" id="SSF52540">
    <property type="entry name" value="P-loop containing nucleoside triphosphate hydrolases"/>
    <property type="match status" value="1"/>
</dbReference>